<dbReference type="EMBL" id="AHJE01000163">
    <property type="protein sequence ID" value="EHP37991.1"/>
    <property type="molecule type" value="Genomic_DNA"/>
</dbReference>
<feature type="non-terminal residue" evidence="1">
    <location>
        <position position="1"/>
    </location>
</feature>
<dbReference type="AlphaFoldDB" id="H1SHL2"/>
<accession>H1SHL2</accession>
<proteinExistence type="predicted"/>
<feature type="non-terminal residue" evidence="1">
    <location>
        <position position="120"/>
    </location>
</feature>
<sequence length="120" mass="13281">STGTFYPPSAAAPEEEIVRICEPLKQHGGVYVAHMRDESDKVSEAIDETARIGQALGVQTVISHHKLVGTRNHGRSRETLAKVSALSRQMPLCMDCYPYAASSTMLRPERVEQCERILIT</sequence>
<dbReference type="SUPFAM" id="SSF51556">
    <property type="entry name" value="Metallo-dependent hydrolases"/>
    <property type="match status" value="1"/>
</dbReference>
<comment type="caution">
    <text evidence="1">The sequence shown here is derived from an EMBL/GenBank/DDBJ whole genome shotgun (WGS) entry which is preliminary data.</text>
</comment>
<protein>
    <submittedName>
        <fullName evidence="1">N-Acyl-D-amino-acid deacylase</fullName>
    </submittedName>
</protein>
<gene>
    <name evidence="1" type="ORF">OR16_39744</name>
</gene>
<name>H1SHL2_9BURK</name>
<dbReference type="Proteomes" id="UP000005808">
    <property type="component" value="Unassembled WGS sequence"/>
</dbReference>
<dbReference type="InterPro" id="IPR032466">
    <property type="entry name" value="Metal_Hydrolase"/>
</dbReference>
<reference evidence="1 2" key="1">
    <citation type="journal article" date="2012" name="J. Bacteriol.">
        <title>De Novo Genome Project of Cupriavidus basilensis OR16.</title>
        <authorList>
            <person name="Cserhati M."/>
            <person name="Kriszt B."/>
            <person name="Szoboszlay S."/>
            <person name="Toth A."/>
            <person name="Szabo I."/>
            <person name="Tancsics A."/>
            <person name="Nagy I."/>
            <person name="Horvath B."/>
            <person name="Nagy I."/>
            <person name="Kukolya J."/>
        </authorList>
    </citation>
    <scope>NUCLEOTIDE SEQUENCE [LARGE SCALE GENOMIC DNA]</scope>
    <source>
        <strain evidence="1 2">OR16</strain>
    </source>
</reference>
<dbReference type="Gene3D" id="3.20.20.140">
    <property type="entry name" value="Metal-dependent hydrolases"/>
    <property type="match status" value="1"/>
</dbReference>
<organism evidence="1 2">
    <name type="scientific">Cupriavidus basilensis OR16</name>
    <dbReference type="NCBI Taxonomy" id="1127483"/>
    <lineage>
        <taxon>Bacteria</taxon>
        <taxon>Pseudomonadati</taxon>
        <taxon>Pseudomonadota</taxon>
        <taxon>Betaproteobacteria</taxon>
        <taxon>Burkholderiales</taxon>
        <taxon>Burkholderiaceae</taxon>
        <taxon>Cupriavidus</taxon>
    </lineage>
</organism>
<evidence type="ECO:0000313" key="2">
    <source>
        <dbReference type="Proteomes" id="UP000005808"/>
    </source>
</evidence>
<evidence type="ECO:0000313" key="1">
    <source>
        <dbReference type="EMBL" id="EHP37991.1"/>
    </source>
</evidence>